<dbReference type="EMBL" id="CAADHB010000342">
    <property type="protein sequence ID" value="VFK81377.1"/>
    <property type="molecule type" value="Genomic_DNA"/>
</dbReference>
<proteinExistence type="predicted"/>
<gene>
    <name evidence="2" type="ORF">BECKSD772D_GA0070982_13421</name>
</gene>
<feature type="region of interest" description="Disordered" evidence="1">
    <location>
        <begin position="1"/>
        <end position="21"/>
    </location>
</feature>
<accession>A0A451BSZ8</accession>
<protein>
    <submittedName>
        <fullName evidence="2">Uncharacterized protein</fullName>
    </submittedName>
</protein>
<dbReference type="AlphaFoldDB" id="A0A451BSZ8"/>
<organism evidence="2">
    <name type="scientific">Candidatus Kentrum sp. SD</name>
    <dbReference type="NCBI Taxonomy" id="2126332"/>
    <lineage>
        <taxon>Bacteria</taxon>
        <taxon>Pseudomonadati</taxon>
        <taxon>Pseudomonadota</taxon>
        <taxon>Gammaproteobacteria</taxon>
        <taxon>Candidatus Kentrum</taxon>
    </lineage>
</organism>
<sequence>MFAGIVPSTTDGKPTRDSEEFQEIKDHIKESDYEKSASNILDKNISTYETTRLRIPTHRDRSFQTIVTSHSDAS</sequence>
<evidence type="ECO:0000313" key="2">
    <source>
        <dbReference type="EMBL" id="VFK81377.1"/>
    </source>
</evidence>
<evidence type="ECO:0000256" key="1">
    <source>
        <dbReference type="SAM" id="MobiDB-lite"/>
    </source>
</evidence>
<name>A0A451BSZ8_9GAMM</name>
<reference evidence="2" key="1">
    <citation type="submission" date="2019-02" db="EMBL/GenBank/DDBJ databases">
        <authorList>
            <person name="Gruber-Vodicka R. H."/>
            <person name="Seah K. B. B."/>
        </authorList>
    </citation>
    <scope>NUCLEOTIDE SEQUENCE</scope>
    <source>
        <strain evidence="2">BECK_S127</strain>
    </source>
</reference>